<dbReference type="AlphaFoldDB" id="A0A1G2EQ78"/>
<accession>A0A1G2EQ78</accession>
<proteinExistence type="predicted"/>
<dbReference type="EMBL" id="MHMM01000001">
    <property type="protein sequence ID" value="OGZ27956.1"/>
    <property type="molecule type" value="Genomic_DNA"/>
</dbReference>
<sequence length="65" mass="7772">MKRLTSQDLQLQDAVRQFFIQLGENPDRDGIKETPKRFIAWAKEKKSFRIRAGIYEKIDPLKNFF</sequence>
<dbReference type="InterPro" id="IPR043134">
    <property type="entry name" value="GTP-CH-I_N"/>
</dbReference>
<dbReference type="Gene3D" id="1.10.286.10">
    <property type="match status" value="1"/>
</dbReference>
<comment type="caution">
    <text evidence="1">The sequence shown here is derived from an EMBL/GenBank/DDBJ whole genome shotgun (WGS) entry which is preliminary data.</text>
</comment>
<dbReference type="Proteomes" id="UP000177740">
    <property type="component" value="Unassembled WGS sequence"/>
</dbReference>
<dbReference type="STRING" id="1801677.A2365_02795"/>
<evidence type="ECO:0000313" key="2">
    <source>
        <dbReference type="Proteomes" id="UP000177740"/>
    </source>
</evidence>
<gene>
    <name evidence="1" type="ORF">A2365_02795</name>
</gene>
<protein>
    <submittedName>
        <fullName evidence="1">Uncharacterized protein</fullName>
    </submittedName>
</protein>
<reference evidence="1 2" key="1">
    <citation type="journal article" date="2016" name="Nat. Commun.">
        <title>Thousands of microbial genomes shed light on interconnected biogeochemical processes in an aquifer system.</title>
        <authorList>
            <person name="Anantharaman K."/>
            <person name="Brown C.T."/>
            <person name="Hug L.A."/>
            <person name="Sharon I."/>
            <person name="Castelle C.J."/>
            <person name="Probst A.J."/>
            <person name="Thomas B.C."/>
            <person name="Singh A."/>
            <person name="Wilkins M.J."/>
            <person name="Karaoz U."/>
            <person name="Brodie E.L."/>
            <person name="Williams K.H."/>
            <person name="Hubbard S.S."/>
            <person name="Banfield J.F."/>
        </authorList>
    </citation>
    <scope>NUCLEOTIDE SEQUENCE [LARGE SCALE GENOMIC DNA]</scope>
</reference>
<name>A0A1G2EQ78_9BACT</name>
<evidence type="ECO:0000313" key="1">
    <source>
        <dbReference type="EMBL" id="OGZ27956.1"/>
    </source>
</evidence>
<organism evidence="1 2">
    <name type="scientific">Candidatus Nealsonbacteria bacterium RIFOXYB1_FULL_40_15</name>
    <dbReference type="NCBI Taxonomy" id="1801677"/>
    <lineage>
        <taxon>Bacteria</taxon>
        <taxon>Candidatus Nealsoniibacteriota</taxon>
    </lineage>
</organism>
<dbReference type="SUPFAM" id="SSF55620">
    <property type="entry name" value="Tetrahydrobiopterin biosynthesis enzymes-like"/>
    <property type="match status" value="1"/>
</dbReference>